<dbReference type="GO" id="GO:0004252">
    <property type="term" value="F:serine-type endopeptidase activity"/>
    <property type="evidence" value="ECO:0007669"/>
    <property type="project" value="UniProtKB-UniRule"/>
</dbReference>
<dbReference type="PROSITE" id="PS51829">
    <property type="entry name" value="P_HOMO_B"/>
    <property type="match status" value="1"/>
</dbReference>
<keyword evidence="3 9" id="KW-0732">Signal</keyword>
<name>A0A9X2JRT0_9GAMM</name>
<dbReference type="InterPro" id="IPR008979">
    <property type="entry name" value="Galactose-bd-like_sf"/>
</dbReference>
<evidence type="ECO:0000256" key="5">
    <source>
        <dbReference type="ARBA" id="ARBA00022825"/>
    </source>
</evidence>
<dbReference type="GO" id="GO:0016485">
    <property type="term" value="P:protein processing"/>
    <property type="evidence" value="ECO:0007669"/>
    <property type="project" value="TreeGrafter"/>
</dbReference>
<accession>A0A9X2JRT0</accession>
<dbReference type="RefSeq" id="WP_253617687.1">
    <property type="nucleotide sequence ID" value="NZ_JAMZDE010000003.1"/>
</dbReference>
<dbReference type="GO" id="GO:0012505">
    <property type="term" value="C:endomembrane system"/>
    <property type="evidence" value="ECO:0007669"/>
    <property type="project" value="UniProtKB-ARBA"/>
</dbReference>
<dbReference type="InterPro" id="IPR036852">
    <property type="entry name" value="Peptidase_S8/S53_dom_sf"/>
</dbReference>
<evidence type="ECO:0000256" key="7">
    <source>
        <dbReference type="PIRSR" id="PIRSR615500-1"/>
    </source>
</evidence>
<keyword evidence="6" id="KW-0106">Calcium</keyword>
<comment type="similarity">
    <text evidence="1">Belongs to the peptidase S8 family. Furin subfamily.</text>
</comment>
<dbReference type="InterPro" id="IPR015500">
    <property type="entry name" value="Peptidase_S8_subtilisin-rel"/>
</dbReference>
<gene>
    <name evidence="11" type="ORF">NJR55_02920</name>
</gene>
<evidence type="ECO:0000256" key="3">
    <source>
        <dbReference type="ARBA" id="ARBA00022729"/>
    </source>
</evidence>
<evidence type="ECO:0000256" key="9">
    <source>
        <dbReference type="SAM" id="SignalP"/>
    </source>
</evidence>
<keyword evidence="2 8" id="KW-0645">Protease</keyword>
<evidence type="ECO:0000256" key="1">
    <source>
        <dbReference type="ARBA" id="ARBA00005325"/>
    </source>
</evidence>
<keyword evidence="4 8" id="KW-0378">Hydrolase</keyword>
<dbReference type="PROSITE" id="PS51892">
    <property type="entry name" value="SUBTILASE"/>
    <property type="match status" value="1"/>
</dbReference>
<keyword evidence="5 8" id="KW-0720">Serine protease</keyword>
<dbReference type="Gene3D" id="2.60.40.10">
    <property type="entry name" value="Immunoglobulins"/>
    <property type="match status" value="1"/>
</dbReference>
<keyword evidence="12" id="KW-1185">Reference proteome</keyword>
<dbReference type="GO" id="GO:0016020">
    <property type="term" value="C:membrane"/>
    <property type="evidence" value="ECO:0007669"/>
    <property type="project" value="TreeGrafter"/>
</dbReference>
<dbReference type="CDD" id="cd04059">
    <property type="entry name" value="Peptidases_S8_Protein_convertases_Kexins_Furin-like"/>
    <property type="match status" value="1"/>
</dbReference>
<organism evidence="11 12">
    <name type="scientific">Idiomarina rhizosphaerae</name>
    <dbReference type="NCBI Taxonomy" id="2961572"/>
    <lineage>
        <taxon>Bacteria</taxon>
        <taxon>Pseudomonadati</taxon>
        <taxon>Pseudomonadota</taxon>
        <taxon>Gammaproteobacteria</taxon>
        <taxon>Alteromonadales</taxon>
        <taxon>Idiomarinaceae</taxon>
        <taxon>Idiomarina</taxon>
    </lineage>
</organism>
<dbReference type="SUPFAM" id="SSF49785">
    <property type="entry name" value="Galactose-binding domain-like"/>
    <property type="match status" value="1"/>
</dbReference>
<dbReference type="InterPro" id="IPR022398">
    <property type="entry name" value="Peptidase_S8_His-AS"/>
</dbReference>
<dbReference type="InterPro" id="IPR000209">
    <property type="entry name" value="Peptidase_S8/S53_dom"/>
</dbReference>
<dbReference type="SUPFAM" id="SSF52743">
    <property type="entry name" value="Subtilisin-like"/>
    <property type="match status" value="1"/>
</dbReference>
<dbReference type="PROSITE" id="PS00138">
    <property type="entry name" value="SUBTILASE_SER"/>
    <property type="match status" value="1"/>
</dbReference>
<feature type="active site" description="Charge relay system" evidence="7 8">
    <location>
        <position position="202"/>
    </location>
</feature>
<proteinExistence type="inferred from homology"/>
<dbReference type="PANTHER" id="PTHR42884">
    <property type="entry name" value="PROPROTEIN CONVERTASE SUBTILISIN/KEXIN-RELATED"/>
    <property type="match status" value="1"/>
</dbReference>
<dbReference type="Gene3D" id="2.60.120.260">
    <property type="entry name" value="Galactose-binding domain-like"/>
    <property type="match status" value="1"/>
</dbReference>
<protein>
    <submittedName>
        <fullName evidence="11">S8 family serine peptidase</fullName>
    </submittedName>
</protein>
<dbReference type="PROSITE" id="PS51257">
    <property type="entry name" value="PROKAR_LIPOPROTEIN"/>
    <property type="match status" value="1"/>
</dbReference>
<feature type="active site" description="Charge relay system" evidence="7 8">
    <location>
        <position position="243"/>
    </location>
</feature>
<dbReference type="PROSITE" id="PS00137">
    <property type="entry name" value="SUBTILASE_HIS"/>
    <property type="match status" value="1"/>
</dbReference>
<evidence type="ECO:0000313" key="12">
    <source>
        <dbReference type="Proteomes" id="UP001139474"/>
    </source>
</evidence>
<evidence type="ECO:0000259" key="10">
    <source>
        <dbReference type="PROSITE" id="PS51829"/>
    </source>
</evidence>
<feature type="active site" description="Charge relay system" evidence="7 8">
    <location>
        <position position="502"/>
    </location>
</feature>
<feature type="domain" description="P/Homo B" evidence="10">
    <location>
        <begin position="593"/>
        <end position="756"/>
    </location>
</feature>
<dbReference type="InterPro" id="IPR034182">
    <property type="entry name" value="Kexin/furin"/>
</dbReference>
<dbReference type="Pfam" id="PF00082">
    <property type="entry name" value="Peptidase_S8"/>
    <property type="match status" value="1"/>
</dbReference>
<dbReference type="InterPro" id="IPR002884">
    <property type="entry name" value="P_dom"/>
</dbReference>
<dbReference type="PRINTS" id="PR00723">
    <property type="entry name" value="SUBTILISIN"/>
</dbReference>
<dbReference type="Pfam" id="PF17963">
    <property type="entry name" value="Big_9"/>
    <property type="match status" value="1"/>
</dbReference>
<dbReference type="EMBL" id="JAMZDE010000003">
    <property type="protein sequence ID" value="MCP1338534.1"/>
    <property type="molecule type" value="Genomic_DNA"/>
</dbReference>
<dbReference type="AlphaFoldDB" id="A0A9X2JRT0"/>
<evidence type="ECO:0000256" key="4">
    <source>
        <dbReference type="ARBA" id="ARBA00022801"/>
    </source>
</evidence>
<dbReference type="PANTHER" id="PTHR42884:SF14">
    <property type="entry name" value="NEUROENDOCRINE CONVERTASE 1"/>
    <property type="match status" value="1"/>
</dbReference>
<evidence type="ECO:0000256" key="8">
    <source>
        <dbReference type="PROSITE-ProRule" id="PRU01240"/>
    </source>
</evidence>
<sequence length="756" mass="79451">MPIKQFKLTALSAAVVMGLAACGGSDDNYAPTVSAEVAGEGMQWMGVQGQVTATDPNGDSLTYSASVVTPEGEDSPPGTVEISDDGSFVYTPMRAEPAVIDITVSDGELETSQQVTVENVKGDPLADQQWHLRNTGQTGFAMADSVFEAWRELRVAQGWTEEEAEVAFFFDESILVPGEDLNVVGAYQKGITGEGSISVVVDQGLAIDHEDLQGNVLPGRSLNLVDGARDRTDPTVLGDGGDHGTSVSGLIAAKGWNGLGGRGVSPNASLIGINYLGGPNTQTDRNLMMAHGMAGSGIGVNDNVVTFNRSYGSTAPVIFATDEIDETIVSYPTQELRHGLGALNIKSAGNSFISSGNWPEASEMCNAQQAGVVEGASRVFSCFDGNWDTSNASFYTISIGAVNSDGNHTSYSTAGSNLFVAAPAGEYGDTEPAMVTTDQTTCTRGYASWASYDSFMATNGAFLANLGIENFHERVYPFNNPMGEYNDSNLSCNYTNTFNGTSSAAPNTSGVVNLIAEANPNLNWREIRHILAETATQVDPDNAPIELTVGDGTFVAHQGWIENAAGFSFNNLYGFGRPNAGAAVELAMSGEVELPELIETEWLETVLTAPVAVPDNNAEGVSIEITVEEDVTIEGVQFGLSVRNQAMADANDGVISGTTAGSDIAIEVTSPAGTKSVIATSRTSLGAYFGIGSLGGNLDHIYHPSSPLLTNAFLGESSAGTWTVRVVDTNGQDRGTYLNNTENSLVDQVNVRLFGH</sequence>
<dbReference type="GO" id="GO:0005737">
    <property type="term" value="C:cytoplasm"/>
    <property type="evidence" value="ECO:0007669"/>
    <property type="project" value="UniProtKB-ARBA"/>
</dbReference>
<comment type="caution">
    <text evidence="11">The sequence shown here is derived from an EMBL/GenBank/DDBJ whole genome shotgun (WGS) entry which is preliminary data.</text>
</comment>
<dbReference type="InterPro" id="IPR013783">
    <property type="entry name" value="Ig-like_fold"/>
</dbReference>
<evidence type="ECO:0000256" key="6">
    <source>
        <dbReference type="ARBA" id="ARBA00022837"/>
    </source>
</evidence>
<dbReference type="InterPro" id="IPR023828">
    <property type="entry name" value="Peptidase_S8_Ser-AS"/>
</dbReference>
<feature type="signal peptide" evidence="9">
    <location>
        <begin position="1"/>
        <end position="23"/>
    </location>
</feature>
<dbReference type="Proteomes" id="UP001139474">
    <property type="component" value="Unassembled WGS sequence"/>
</dbReference>
<evidence type="ECO:0000313" key="11">
    <source>
        <dbReference type="EMBL" id="MCP1338534.1"/>
    </source>
</evidence>
<dbReference type="Pfam" id="PF01483">
    <property type="entry name" value="P_proprotein"/>
    <property type="match status" value="1"/>
</dbReference>
<dbReference type="Gene3D" id="3.40.50.200">
    <property type="entry name" value="Peptidase S8/S53 domain"/>
    <property type="match status" value="1"/>
</dbReference>
<reference evidence="11" key="1">
    <citation type="submission" date="2022-06" db="EMBL/GenBank/DDBJ databases">
        <title>Idiomarina rhizosphaerae M1R2S28.</title>
        <authorList>
            <person name="Sun J.-Q."/>
            <person name="Li L.-F."/>
        </authorList>
    </citation>
    <scope>NUCLEOTIDE SEQUENCE</scope>
    <source>
        <strain evidence="11">M1R2S28</strain>
    </source>
</reference>
<feature type="chain" id="PRO_5040956246" evidence="9">
    <location>
        <begin position="24"/>
        <end position="756"/>
    </location>
</feature>
<evidence type="ECO:0000256" key="2">
    <source>
        <dbReference type="ARBA" id="ARBA00022670"/>
    </source>
</evidence>